<dbReference type="OrthoDB" id="9780310at2"/>
<dbReference type="SUPFAM" id="SSF117396">
    <property type="entry name" value="TM1631-like"/>
    <property type="match status" value="1"/>
</dbReference>
<reference evidence="2" key="1">
    <citation type="submission" date="2016-10" db="EMBL/GenBank/DDBJ databases">
        <authorList>
            <person name="Varghese N."/>
            <person name="Submissions S."/>
        </authorList>
    </citation>
    <scope>NUCLEOTIDE SEQUENCE [LARGE SCALE GENOMIC DNA]</scope>
    <source>
        <strain evidence="2">CGMCC 1.6199</strain>
    </source>
</reference>
<name>A0A1G9M1X9_9BACI</name>
<sequence length="284" mass="33440">MTINIGVTGWGDHESLYPDKINPRDKLSIYGSHFPVVEVDTAFYAIQPRRNYQKWVKETPECFSFVIKAFQRMTGHDRQSLTVQEAKEMFQSYRESIEPVVEAGKLNAVLFQFPPWFDVSKEHIAKLRKIKELLPDLPLALEFRNRSWFNDKYRANTLDFMQEEGWIHTICDEPQAGEGSVPTVLEPTHPEKTLIRFHGRNVHGWNRNGRSDWRAVRFLYRYNEQELIEWKNHIENLSKKTKHITVLFNNNSGGDAADNARQMIELLGIKYEHLNPRQLDFFNF</sequence>
<proteinExistence type="predicted"/>
<dbReference type="PANTHER" id="PTHR30348:SF13">
    <property type="entry name" value="UPF0759 PROTEIN YUNF"/>
    <property type="match status" value="1"/>
</dbReference>
<dbReference type="RefSeq" id="WP_139186868.1">
    <property type="nucleotide sequence ID" value="NZ_FNHF01000001.1"/>
</dbReference>
<evidence type="ECO:0000313" key="1">
    <source>
        <dbReference type="EMBL" id="SDL68218.1"/>
    </source>
</evidence>
<protein>
    <submittedName>
        <fullName evidence="1">Uncharacterized conserved protein YecE, DUF72 family</fullName>
    </submittedName>
</protein>
<dbReference type="EMBL" id="FNHF01000001">
    <property type="protein sequence ID" value="SDL68218.1"/>
    <property type="molecule type" value="Genomic_DNA"/>
</dbReference>
<accession>A0A1G9M1X9</accession>
<dbReference type="InterPro" id="IPR036520">
    <property type="entry name" value="UPF0759_sf"/>
</dbReference>
<dbReference type="AlphaFoldDB" id="A0A1G9M1X9"/>
<dbReference type="InterPro" id="IPR002763">
    <property type="entry name" value="DUF72"/>
</dbReference>
<dbReference type="PANTHER" id="PTHR30348">
    <property type="entry name" value="UNCHARACTERIZED PROTEIN YECE"/>
    <property type="match status" value="1"/>
</dbReference>
<dbReference type="Proteomes" id="UP000182347">
    <property type="component" value="Unassembled WGS sequence"/>
</dbReference>
<dbReference type="Pfam" id="PF01904">
    <property type="entry name" value="DUF72"/>
    <property type="match status" value="1"/>
</dbReference>
<gene>
    <name evidence="1" type="ORF">SAMN05216244_0383</name>
</gene>
<dbReference type="STRING" id="482461.SAMN05216244_0383"/>
<dbReference type="Gene3D" id="3.20.20.410">
    <property type="entry name" value="Protein of unknown function UPF0759"/>
    <property type="match status" value="1"/>
</dbReference>
<evidence type="ECO:0000313" key="2">
    <source>
        <dbReference type="Proteomes" id="UP000182347"/>
    </source>
</evidence>
<organism evidence="1 2">
    <name type="scientific">Sediminibacillus halophilus</name>
    <dbReference type="NCBI Taxonomy" id="482461"/>
    <lineage>
        <taxon>Bacteria</taxon>
        <taxon>Bacillati</taxon>
        <taxon>Bacillota</taxon>
        <taxon>Bacilli</taxon>
        <taxon>Bacillales</taxon>
        <taxon>Bacillaceae</taxon>
        <taxon>Sediminibacillus</taxon>
    </lineage>
</organism>
<keyword evidence="2" id="KW-1185">Reference proteome</keyword>